<keyword evidence="5" id="KW-1185">Reference proteome</keyword>
<evidence type="ECO:0000313" key="5">
    <source>
        <dbReference type="Proteomes" id="UP000076400"/>
    </source>
</evidence>
<dbReference type="CDD" id="cd04301">
    <property type="entry name" value="NAT_SF"/>
    <property type="match status" value="1"/>
</dbReference>
<gene>
    <name evidence="4" type="ORF">AUP43_17630</name>
</gene>
<dbReference type="OrthoDB" id="7995647at2"/>
<dbReference type="RefSeq" id="WP_067553301.1">
    <property type="nucleotide sequence ID" value="NZ_LPXN01000061.1"/>
</dbReference>
<dbReference type="Proteomes" id="UP000076400">
    <property type="component" value="Unassembled WGS sequence"/>
</dbReference>
<dbReference type="STRING" id="580166.AUP43_17630"/>
<protein>
    <recommendedName>
        <fullName evidence="3">N-acetyltransferase domain-containing protein</fullName>
    </recommendedName>
</protein>
<name>A0A154WEU2_9PROT</name>
<feature type="domain" description="N-acetyltransferase" evidence="3">
    <location>
        <begin position="5"/>
        <end position="167"/>
    </location>
</feature>
<proteinExistence type="predicted"/>
<dbReference type="InterPro" id="IPR016181">
    <property type="entry name" value="Acyl_CoA_acyltransferase"/>
</dbReference>
<sequence length="168" mass="18807">MAMDSRIRLAGRADIPALAIVIRETDLYYRSPHTQTVEATIAKLEALDFGGTARFEMLLAEVRDGDAWRPAGMATLATLFPTTASSPAFFLKDLFVLEAYRSLGLGKQLMQRIAALTVERGYTRLDWTAETNNPATLRFYDTLGAQRREEKLFFRLNGEALKKLAGEE</sequence>
<evidence type="ECO:0000256" key="1">
    <source>
        <dbReference type="ARBA" id="ARBA00022679"/>
    </source>
</evidence>
<reference evidence="4 5" key="1">
    <citation type="submission" date="2015-12" db="EMBL/GenBank/DDBJ databases">
        <title>Genome sequence of Oceanibaculum pacificum MCCC 1A02656.</title>
        <authorList>
            <person name="Lu L."/>
            <person name="Lai Q."/>
            <person name="Shao Z."/>
            <person name="Qian P."/>
        </authorList>
    </citation>
    <scope>NUCLEOTIDE SEQUENCE [LARGE SCALE GENOMIC DNA]</scope>
    <source>
        <strain evidence="4 5">MCCC 1A02656</strain>
    </source>
</reference>
<dbReference type="InterPro" id="IPR000182">
    <property type="entry name" value="GNAT_dom"/>
</dbReference>
<evidence type="ECO:0000256" key="2">
    <source>
        <dbReference type="ARBA" id="ARBA00023315"/>
    </source>
</evidence>
<dbReference type="InterPro" id="IPR051016">
    <property type="entry name" value="Diverse_Substrate_AcTransf"/>
</dbReference>
<keyword evidence="2" id="KW-0012">Acyltransferase</keyword>
<dbReference type="EMBL" id="LPXN01000061">
    <property type="protein sequence ID" value="KZD12030.1"/>
    <property type="molecule type" value="Genomic_DNA"/>
</dbReference>
<evidence type="ECO:0000259" key="3">
    <source>
        <dbReference type="PROSITE" id="PS51186"/>
    </source>
</evidence>
<dbReference type="GO" id="GO:0008080">
    <property type="term" value="F:N-acetyltransferase activity"/>
    <property type="evidence" value="ECO:0007669"/>
    <property type="project" value="TreeGrafter"/>
</dbReference>
<evidence type="ECO:0000313" key="4">
    <source>
        <dbReference type="EMBL" id="KZD12030.1"/>
    </source>
</evidence>
<dbReference type="PANTHER" id="PTHR10545:SF29">
    <property type="entry name" value="GH14572P-RELATED"/>
    <property type="match status" value="1"/>
</dbReference>
<accession>A0A154WEU2</accession>
<dbReference type="Pfam" id="PF00583">
    <property type="entry name" value="Acetyltransf_1"/>
    <property type="match status" value="1"/>
</dbReference>
<organism evidence="4 5">
    <name type="scientific">Oceanibaculum pacificum</name>
    <dbReference type="NCBI Taxonomy" id="580166"/>
    <lineage>
        <taxon>Bacteria</taxon>
        <taxon>Pseudomonadati</taxon>
        <taxon>Pseudomonadota</taxon>
        <taxon>Alphaproteobacteria</taxon>
        <taxon>Rhodospirillales</taxon>
        <taxon>Oceanibaculaceae</taxon>
        <taxon>Oceanibaculum</taxon>
    </lineage>
</organism>
<dbReference type="SUPFAM" id="SSF55729">
    <property type="entry name" value="Acyl-CoA N-acyltransferases (Nat)"/>
    <property type="match status" value="1"/>
</dbReference>
<dbReference type="AlphaFoldDB" id="A0A154WEU2"/>
<keyword evidence="1" id="KW-0808">Transferase</keyword>
<comment type="caution">
    <text evidence="4">The sequence shown here is derived from an EMBL/GenBank/DDBJ whole genome shotgun (WGS) entry which is preliminary data.</text>
</comment>
<dbReference type="PANTHER" id="PTHR10545">
    <property type="entry name" value="DIAMINE N-ACETYLTRANSFERASE"/>
    <property type="match status" value="1"/>
</dbReference>
<dbReference type="PROSITE" id="PS51186">
    <property type="entry name" value="GNAT"/>
    <property type="match status" value="1"/>
</dbReference>
<dbReference type="Gene3D" id="3.40.630.30">
    <property type="match status" value="1"/>
</dbReference>